<name>A0ABT1SJC1_9FIRM</name>
<keyword evidence="5" id="KW-0547">Nucleotide-binding</keyword>
<dbReference type="SUPFAM" id="SSF52540">
    <property type="entry name" value="P-loop containing nucleoside triphosphate hydrolases"/>
    <property type="match status" value="1"/>
</dbReference>
<organism evidence="10 11">
    <name type="scientific">Massilicoli timonensis</name>
    <dbReference type="NCBI Taxonomy" id="2015901"/>
    <lineage>
        <taxon>Bacteria</taxon>
        <taxon>Bacillati</taxon>
        <taxon>Bacillota</taxon>
        <taxon>Erysipelotrichia</taxon>
        <taxon>Erysipelotrichales</taxon>
        <taxon>Erysipelotrichaceae</taxon>
        <taxon>Massilicoli</taxon>
    </lineage>
</organism>
<accession>A0ABT1SJC1</accession>
<comment type="subcellular location">
    <subcellularLocation>
        <location evidence="1">Cell membrane</location>
        <topology evidence="1">Peripheral membrane protein</topology>
    </subcellularLocation>
</comment>
<comment type="similarity">
    <text evidence="2">Belongs to the ABC transporter superfamily.</text>
</comment>
<evidence type="ECO:0000256" key="2">
    <source>
        <dbReference type="ARBA" id="ARBA00005417"/>
    </source>
</evidence>
<dbReference type="Pfam" id="PF00005">
    <property type="entry name" value="ABC_tran"/>
    <property type="match status" value="1"/>
</dbReference>
<evidence type="ECO:0000256" key="4">
    <source>
        <dbReference type="ARBA" id="ARBA00022475"/>
    </source>
</evidence>
<evidence type="ECO:0000256" key="7">
    <source>
        <dbReference type="ARBA" id="ARBA00022967"/>
    </source>
</evidence>
<evidence type="ECO:0000313" key="11">
    <source>
        <dbReference type="Proteomes" id="UP001524435"/>
    </source>
</evidence>
<dbReference type="PROSITE" id="PS50893">
    <property type="entry name" value="ABC_TRANSPORTER_2"/>
    <property type="match status" value="1"/>
</dbReference>
<feature type="domain" description="ABC transporter" evidence="9">
    <location>
        <begin position="4"/>
        <end position="237"/>
    </location>
</feature>
<keyword evidence="4" id="KW-1003">Cell membrane</keyword>
<dbReference type="PROSITE" id="PS00211">
    <property type="entry name" value="ABC_TRANSPORTER_1"/>
    <property type="match status" value="1"/>
</dbReference>
<dbReference type="InterPro" id="IPR003593">
    <property type="entry name" value="AAA+_ATPase"/>
</dbReference>
<gene>
    <name evidence="10" type="ORF">NE663_03380</name>
</gene>
<evidence type="ECO:0000256" key="1">
    <source>
        <dbReference type="ARBA" id="ARBA00004202"/>
    </source>
</evidence>
<dbReference type="InterPro" id="IPR017871">
    <property type="entry name" value="ABC_transporter-like_CS"/>
</dbReference>
<dbReference type="SMART" id="SM00382">
    <property type="entry name" value="AAA"/>
    <property type="match status" value="1"/>
</dbReference>
<evidence type="ECO:0000256" key="6">
    <source>
        <dbReference type="ARBA" id="ARBA00022840"/>
    </source>
</evidence>
<evidence type="ECO:0000256" key="8">
    <source>
        <dbReference type="ARBA" id="ARBA00023136"/>
    </source>
</evidence>
<keyword evidence="3" id="KW-0813">Transport</keyword>
<comment type="caution">
    <text evidence="10">The sequence shown here is derived from an EMBL/GenBank/DDBJ whole genome shotgun (WGS) entry which is preliminary data.</text>
</comment>
<dbReference type="PANTHER" id="PTHR43553:SF24">
    <property type="entry name" value="ENERGY-COUPLING FACTOR TRANSPORTER ATP-BINDING PROTEIN ECFA1"/>
    <property type="match status" value="1"/>
</dbReference>
<dbReference type="Proteomes" id="UP001524435">
    <property type="component" value="Unassembled WGS sequence"/>
</dbReference>
<reference evidence="10 11" key="1">
    <citation type="submission" date="2022-06" db="EMBL/GenBank/DDBJ databases">
        <title>Isolation of gut microbiota from human fecal samples.</title>
        <authorList>
            <person name="Pamer E.G."/>
            <person name="Barat B."/>
            <person name="Waligurski E."/>
            <person name="Medina S."/>
            <person name="Paddock L."/>
            <person name="Mostad J."/>
        </authorList>
    </citation>
    <scope>NUCLEOTIDE SEQUENCE [LARGE SCALE GENOMIC DNA]</scope>
    <source>
        <strain evidence="10 11">DFI.6.1</strain>
    </source>
</reference>
<dbReference type="PANTHER" id="PTHR43553">
    <property type="entry name" value="HEAVY METAL TRANSPORTER"/>
    <property type="match status" value="1"/>
</dbReference>
<keyword evidence="8" id="KW-0472">Membrane</keyword>
<dbReference type="NCBIfam" id="NF010167">
    <property type="entry name" value="PRK13648.1"/>
    <property type="match status" value="1"/>
</dbReference>
<evidence type="ECO:0000256" key="5">
    <source>
        <dbReference type="ARBA" id="ARBA00022741"/>
    </source>
</evidence>
<dbReference type="NCBIfam" id="TIGR04520">
    <property type="entry name" value="ECF_ATPase_1"/>
    <property type="match status" value="1"/>
</dbReference>
<evidence type="ECO:0000256" key="3">
    <source>
        <dbReference type="ARBA" id="ARBA00022448"/>
    </source>
</evidence>
<dbReference type="CDD" id="cd03225">
    <property type="entry name" value="ABC_cobalt_CbiO_domain1"/>
    <property type="match status" value="1"/>
</dbReference>
<dbReference type="RefSeq" id="WP_102269407.1">
    <property type="nucleotide sequence ID" value="NZ_CALVCM010000026.1"/>
</dbReference>
<keyword evidence="6" id="KW-0067">ATP-binding</keyword>
<dbReference type="InterPro" id="IPR027417">
    <property type="entry name" value="P-loop_NTPase"/>
</dbReference>
<dbReference type="InterPro" id="IPR030947">
    <property type="entry name" value="EcfA_1"/>
</dbReference>
<dbReference type="EMBL" id="JANGCH010000003">
    <property type="protein sequence ID" value="MCQ5121304.1"/>
    <property type="molecule type" value="Genomic_DNA"/>
</dbReference>
<dbReference type="InterPro" id="IPR003439">
    <property type="entry name" value="ABC_transporter-like_ATP-bd"/>
</dbReference>
<dbReference type="InterPro" id="IPR050095">
    <property type="entry name" value="ECF_ABC_transporter_ATP-bd"/>
</dbReference>
<dbReference type="Gene3D" id="3.40.50.300">
    <property type="entry name" value="P-loop containing nucleotide triphosphate hydrolases"/>
    <property type="match status" value="1"/>
</dbReference>
<keyword evidence="11" id="KW-1185">Reference proteome</keyword>
<dbReference type="InterPro" id="IPR015856">
    <property type="entry name" value="ABC_transpr_CbiO/EcfA_su"/>
</dbReference>
<protein>
    <submittedName>
        <fullName evidence="10">Energy-coupling factor transporter ATPase</fullName>
    </submittedName>
</protein>
<sequence length="275" mass="30529">MDKITVKDVSFSYDKERDALSHVSFQIKEGAYTTIIGHNGSGKSTIAKLLIGLMKADGGSIEVDRLPLNEENLYAIRDKIGIVFQNPDNQFIGATVADDIAFGLENHQIPTESMQGIIETYAKKVHMEAYLESEPTKLSGGQKQRVAIAGVLAMKPEILIFDEATSMLDPQGRSDINHLIQEIHENETMTIISITHDIEEVAMSDHVIVLDQGKVVMEGHPSEILLKEKELIDLHLDIPFSLKVAHALQKLGMPVKECTTMEGMVDEICRYAMKD</sequence>
<evidence type="ECO:0000313" key="10">
    <source>
        <dbReference type="EMBL" id="MCQ5121304.1"/>
    </source>
</evidence>
<evidence type="ECO:0000259" key="9">
    <source>
        <dbReference type="PROSITE" id="PS50893"/>
    </source>
</evidence>
<proteinExistence type="inferred from homology"/>
<keyword evidence="7" id="KW-1278">Translocase</keyword>